<proteinExistence type="predicted"/>
<evidence type="ECO:0000313" key="2">
    <source>
        <dbReference type="EMBL" id="PNP52156.1"/>
    </source>
</evidence>
<feature type="compositionally biased region" description="Polar residues" evidence="1">
    <location>
        <begin position="73"/>
        <end position="85"/>
    </location>
</feature>
<organism evidence="2 3">
    <name type="scientific">Trichoderma harzianum</name>
    <name type="common">Hypocrea lixii</name>
    <dbReference type="NCBI Taxonomy" id="5544"/>
    <lineage>
        <taxon>Eukaryota</taxon>
        <taxon>Fungi</taxon>
        <taxon>Dikarya</taxon>
        <taxon>Ascomycota</taxon>
        <taxon>Pezizomycotina</taxon>
        <taxon>Sordariomycetes</taxon>
        <taxon>Hypocreomycetidae</taxon>
        <taxon>Hypocreales</taxon>
        <taxon>Hypocreaceae</taxon>
        <taxon>Trichoderma</taxon>
    </lineage>
</organism>
<dbReference type="AlphaFoldDB" id="A0A2K0U2Z9"/>
<sequence>MPNRFQVPDSPMRDRFDGYASSTDPWSSDSSSSTDASPGGLAPIAVPHDDASDMANWPWPRKNTEMPGPSASGLASSVSGQSLPNQHPGAVEASQALPREGSEQPPAKDTSAGAVDSKRYKGKSRAKHRQRVDKRRSRREQETSSPQKQPLQKNRQERKASPSVDQVVRSRRSSRRDTRQKLLFLDEDGTPCVADYDRKI</sequence>
<feature type="compositionally biased region" description="Low complexity" evidence="1">
    <location>
        <begin position="20"/>
        <end position="38"/>
    </location>
</feature>
<feature type="region of interest" description="Disordered" evidence="1">
    <location>
        <begin position="1"/>
        <end position="200"/>
    </location>
</feature>
<evidence type="ECO:0000313" key="3">
    <source>
        <dbReference type="Proteomes" id="UP000236290"/>
    </source>
</evidence>
<comment type="caution">
    <text evidence="2">The sequence shown here is derived from an EMBL/GenBank/DDBJ whole genome shotgun (WGS) entry which is preliminary data.</text>
</comment>
<protein>
    <submittedName>
        <fullName evidence="2">Uncharacterized protein</fullName>
    </submittedName>
</protein>
<dbReference type="EMBL" id="MTYI01000111">
    <property type="protein sequence ID" value="PNP52156.1"/>
    <property type="molecule type" value="Genomic_DNA"/>
</dbReference>
<feature type="compositionally biased region" description="Polar residues" evidence="1">
    <location>
        <begin position="143"/>
        <end position="153"/>
    </location>
</feature>
<gene>
    <name evidence="2" type="ORF">THARTR1_07365</name>
</gene>
<name>A0A2K0U2Z9_TRIHA</name>
<accession>A0A2K0U2Z9</accession>
<evidence type="ECO:0000256" key="1">
    <source>
        <dbReference type="SAM" id="MobiDB-lite"/>
    </source>
</evidence>
<reference evidence="2 3" key="1">
    <citation type="submission" date="2017-02" db="EMBL/GenBank/DDBJ databases">
        <title>Genomes of Trichoderma spp. with biocontrol activity.</title>
        <authorList>
            <person name="Gardiner D."/>
            <person name="Kazan K."/>
            <person name="Vos C."/>
            <person name="Harvey P."/>
        </authorList>
    </citation>
    <scope>NUCLEOTIDE SEQUENCE [LARGE SCALE GENOMIC DNA]</scope>
    <source>
        <strain evidence="2 3">Tr1</strain>
    </source>
</reference>
<dbReference type="Proteomes" id="UP000236290">
    <property type="component" value="Unassembled WGS sequence"/>
</dbReference>
<feature type="compositionally biased region" description="Basic residues" evidence="1">
    <location>
        <begin position="120"/>
        <end position="138"/>
    </location>
</feature>